<feature type="region of interest" description="Disordered" evidence="3">
    <location>
        <begin position="370"/>
        <end position="406"/>
    </location>
</feature>
<dbReference type="InterPro" id="IPR011990">
    <property type="entry name" value="TPR-like_helical_dom_sf"/>
</dbReference>
<gene>
    <name evidence="4" type="ORF">BGZ80_007473</name>
</gene>
<keyword evidence="1" id="KW-0677">Repeat</keyword>
<evidence type="ECO:0008006" key="6">
    <source>
        <dbReference type="Google" id="ProtNLM"/>
    </source>
</evidence>
<dbReference type="PROSITE" id="PS51375">
    <property type="entry name" value="PPR"/>
    <property type="match status" value="1"/>
</dbReference>
<proteinExistence type="predicted"/>
<dbReference type="PANTHER" id="PTHR47936:SF1">
    <property type="entry name" value="PENTATRICOPEPTIDE REPEAT-CONTAINING PROTEIN GUN1, CHLOROPLASTIC"/>
    <property type="match status" value="1"/>
</dbReference>
<feature type="compositionally biased region" description="Basic and acidic residues" evidence="3">
    <location>
        <begin position="391"/>
        <end position="400"/>
    </location>
</feature>
<dbReference type="Proteomes" id="UP000703661">
    <property type="component" value="Unassembled WGS sequence"/>
</dbReference>
<reference evidence="4" key="1">
    <citation type="journal article" date="2020" name="Fungal Divers.">
        <title>Resolving the Mortierellaceae phylogeny through synthesis of multi-gene phylogenetics and phylogenomics.</title>
        <authorList>
            <person name="Vandepol N."/>
            <person name="Liber J."/>
            <person name="Desiro A."/>
            <person name="Na H."/>
            <person name="Kennedy M."/>
            <person name="Barry K."/>
            <person name="Grigoriev I.V."/>
            <person name="Miller A.N."/>
            <person name="O'Donnell K."/>
            <person name="Stajich J.E."/>
            <person name="Bonito G."/>
        </authorList>
    </citation>
    <scope>NUCLEOTIDE SEQUENCE</scope>
    <source>
        <strain evidence="4">NRRL 2769</strain>
    </source>
</reference>
<organism evidence="4 5">
    <name type="scientific">Entomortierella chlamydospora</name>
    <dbReference type="NCBI Taxonomy" id="101097"/>
    <lineage>
        <taxon>Eukaryota</taxon>
        <taxon>Fungi</taxon>
        <taxon>Fungi incertae sedis</taxon>
        <taxon>Mucoromycota</taxon>
        <taxon>Mortierellomycotina</taxon>
        <taxon>Mortierellomycetes</taxon>
        <taxon>Mortierellales</taxon>
        <taxon>Mortierellaceae</taxon>
        <taxon>Entomortierella</taxon>
    </lineage>
</organism>
<evidence type="ECO:0000256" key="2">
    <source>
        <dbReference type="PROSITE-ProRule" id="PRU00708"/>
    </source>
</evidence>
<dbReference type="EMBL" id="JAAAID010000384">
    <property type="protein sequence ID" value="KAG0018172.1"/>
    <property type="molecule type" value="Genomic_DNA"/>
</dbReference>
<dbReference type="AlphaFoldDB" id="A0A9P6MZ77"/>
<dbReference type="NCBIfam" id="TIGR00756">
    <property type="entry name" value="PPR"/>
    <property type="match status" value="1"/>
</dbReference>
<evidence type="ECO:0000313" key="4">
    <source>
        <dbReference type="EMBL" id="KAG0018172.1"/>
    </source>
</evidence>
<evidence type="ECO:0000256" key="1">
    <source>
        <dbReference type="ARBA" id="ARBA00022737"/>
    </source>
</evidence>
<dbReference type="Gene3D" id="1.25.40.10">
    <property type="entry name" value="Tetratricopeptide repeat domain"/>
    <property type="match status" value="2"/>
</dbReference>
<dbReference type="InterPro" id="IPR002885">
    <property type="entry name" value="PPR_rpt"/>
</dbReference>
<evidence type="ECO:0000313" key="5">
    <source>
        <dbReference type="Proteomes" id="UP000703661"/>
    </source>
</evidence>
<keyword evidence="5" id="KW-1185">Reference proteome</keyword>
<evidence type="ECO:0000256" key="3">
    <source>
        <dbReference type="SAM" id="MobiDB-lite"/>
    </source>
</evidence>
<comment type="caution">
    <text evidence="4">The sequence shown here is derived from an EMBL/GenBank/DDBJ whole genome shotgun (WGS) entry which is preliminary data.</text>
</comment>
<feature type="region of interest" description="Disordered" evidence="3">
    <location>
        <begin position="155"/>
        <end position="174"/>
    </location>
</feature>
<feature type="compositionally biased region" description="Polar residues" evidence="3">
    <location>
        <begin position="253"/>
        <end position="277"/>
    </location>
</feature>
<name>A0A9P6MZ77_9FUNG</name>
<feature type="compositionally biased region" description="Low complexity" evidence="3">
    <location>
        <begin position="162"/>
        <end position="171"/>
    </location>
</feature>
<feature type="region of interest" description="Disordered" evidence="3">
    <location>
        <begin position="253"/>
        <end position="290"/>
    </location>
</feature>
<accession>A0A9P6MZ77</accession>
<dbReference type="Pfam" id="PF13812">
    <property type="entry name" value="PPR_3"/>
    <property type="match status" value="1"/>
</dbReference>
<protein>
    <recommendedName>
        <fullName evidence="6">Pentatricopeptide repeat protein</fullName>
    </recommendedName>
</protein>
<dbReference type="PANTHER" id="PTHR47936">
    <property type="entry name" value="PPR_LONG DOMAIN-CONTAINING PROTEIN"/>
    <property type="match status" value="1"/>
</dbReference>
<sequence>MIQCHIQPDMNDYTARLELFVTTRQHQLVDLTWTEMREKAASSQADGAGPLIQPTLYTYNLILQSCVPRKNIGLAMETITLMRRAGIKPDNMSWDYVLQIHTALKNWKAVESTFQSVFQTAAVSTSGNQQLQLSQSSPGSMTMAVPLGQRVRTLHGGAIQPNNNNGNSSANNKEKLTPTLQNIHTLFCYYAYTQDLEELRNMFDSHVRLFGLVPTTRTYNEMIKFAFLARQDAEALDLFRELVQIGRNLGNLQAQQNKGDSNTDQGSLDSSPALDTQTESHQDSETSQNLSRMQVCGPDFNTFQVLVNNEFIASRNRWGRAWKWIKIMQQEFGLEPSDGMFRRTLASMTRRGGSESDIQELMSNWDQVRARRDGRRVFPRSPTLTPSPAEGDTHVEELSREASSSQ</sequence>
<feature type="repeat" description="PPR" evidence="2">
    <location>
        <begin position="55"/>
        <end position="89"/>
    </location>
</feature>